<protein>
    <recommendedName>
        <fullName evidence="1">Flavodoxin-like fold domain-containing protein</fullName>
    </recommendedName>
</protein>
<dbReference type="RefSeq" id="WP_084231872.1">
    <property type="nucleotide sequence ID" value="NZ_CP166874.1"/>
</dbReference>
<dbReference type="InterPro" id="IPR029039">
    <property type="entry name" value="Flavoprotein-like_sf"/>
</dbReference>
<dbReference type="Proteomes" id="UP000217033">
    <property type="component" value="Unassembled WGS sequence"/>
</dbReference>
<dbReference type="PANTHER" id="PTHR43741:SF4">
    <property type="entry name" value="FMN-DEPENDENT NADH:QUINONE OXIDOREDUCTASE"/>
    <property type="match status" value="1"/>
</dbReference>
<dbReference type="SUPFAM" id="SSF52218">
    <property type="entry name" value="Flavoproteins"/>
    <property type="match status" value="1"/>
</dbReference>
<evidence type="ECO:0000313" key="3">
    <source>
        <dbReference type="Proteomes" id="UP000217033"/>
    </source>
</evidence>
<gene>
    <name evidence="2" type="ORF">CJF60_01305</name>
</gene>
<evidence type="ECO:0000313" key="2">
    <source>
        <dbReference type="EMBL" id="PAF55310.1"/>
    </source>
</evidence>
<reference evidence="2" key="1">
    <citation type="submission" date="2017-08" db="EMBL/GenBank/DDBJ databases">
        <authorList>
            <person name="Alvarez-Ponce D."/>
            <person name="Weitzman C.L."/>
            <person name="Tillett R.L."/>
            <person name="Sandmeier F.C."/>
            <person name="Tracy C.R."/>
        </authorList>
    </citation>
    <scope>NUCLEOTIDE SEQUENCE [LARGE SCALE GENOMIC DNA]</scope>
    <source>
        <strain evidence="2">PS6</strain>
    </source>
</reference>
<accession>A0ABX4H609</accession>
<feature type="domain" description="Flavodoxin-like fold" evidence="1">
    <location>
        <begin position="3"/>
        <end position="190"/>
    </location>
</feature>
<name>A0ABX4H609_9BACT</name>
<organism evidence="2 3">
    <name type="scientific">Mycoplasmopsis agassizii</name>
    <dbReference type="NCBI Taxonomy" id="33922"/>
    <lineage>
        <taxon>Bacteria</taxon>
        <taxon>Bacillati</taxon>
        <taxon>Mycoplasmatota</taxon>
        <taxon>Mycoplasmoidales</taxon>
        <taxon>Metamycoplasmataceae</taxon>
        <taxon>Mycoplasmopsis</taxon>
    </lineage>
</organism>
<keyword evidence="3" id="KW-1185">Reference proteome</keyword>
<evidence type="ECO:0000259" key="1">
    <source>
        <dbReference type="Pfam" id="PF02525"/>
    </source>
</evidence>
<dbReference type="InterPro" id="IPR003680">
    <property type="entry name" value="Flavodoxin_fold"/>
</dbReference>
<dbReference type="Gene3D" id="3.40.50.360">
    <property type="match status" value="1"/>
</dbReference>
<sequence>MNKLLVLYTSPIRKTTSASTLALDDFITNYKHTNPEDEITVMDLNEDVALEKNLTSQNFLDYYGDGVADKYIEIFNKHDKVVFATSTINFKPSPVFISLINRITIARKTFNMVFDAVQQKTVSAGKFVGKKAHVLITMGSIPEEDIKKHMIDSVKIPLEFIGFDVSVTLLEGMDVGGSPEKKLTRDQKIKPYENRIADAALKF</sequence>
<dbReference type="Pfam" id="PF02525">
    <property type="entry name" value="Flavodoxin_2"/>
    <property type="match status" value="1"/>
</dbReference>
<dbReference type="EMBL" id="NQMN01000001">
    <property type="protein sequence ID" value="PAF55310.1"/>
    <property type="molecule type" value="Genomic_DNA"/>
</dbReference>
<dbReference type="InterPro" id="IPR050104">
    <property type="entry name" value="FMN-dep_NADH:Q_OxRdtase_AzoR1"/>
</dbReference>
<proteinExistence type="predicted"/>
<comment type="caution">
    <text evidence="2">The sequence shown here is derived from an EMBL/GenBank/DDBJ whole genome shotgun (WGS) entry which is preliminary data.</text>
</comment>
<dbReference type="PANTHER" id="PTHR43741">
    <property type="entry name" value="FMN-DEPENDENT NADH-AZOREDUCTASE 1"/>
    <property type="match status" value="1"/>
</dbReference>